<dbReference type="RefSeq" id="XP_068362858.1">
    <property type="nucleotide sequence ID" value="XM_068501838.1"/>
</dbReference>
<dbReference type="Proteomes" id="UP000179807">
    <property type="component" value="Unassembled WGS sequence"/>
</dbReference>
<accession>A0A1J4KFB8</accession>
<evidence type="ECO:0000256" key="1">
    <source>
        <dbReference type="SAM" id="MobiDB-lite"/>
    </source>
</evidence>
<dbReference type="VEuPathDB" id="TrichDB:TRFO_21228"/>
<evidence type="ECO:0000313" key="4">
    <source>
        <dbReference type="Proteomes" id="UP000179807"/>
    </source>
</evidence>
<dbReference type="InterPro" id="IPR018972">
    <property type="entry name" value="Sas10_C_dom"/>
</dbReference>
<dbReference type="AlphaFoldDB" id="A0A1J4KFB8"/>
<evidence type="ECO:0000313" key="3">
    <source>
        <dbReference type="EMBL" id="OHT09722.1"/>
    </source>
</evidence>
<feature type="region of interest" description="Disordered" evidence="1">
    <location>
        <begin position="185"/>
        <end position="216"/>
    </location>
</feature>
<comment type="caution">
    <text evidence="3">The sequence shown here is derived from an EMBL/GenBank/DDBJ whole genome shotgun (WGS) entry which is preliminary data.</text>
</comment>
<organism evidence="3 4">
    <name type="scientific">Tritrichomonas foetus</name>
    <dbReference type="NCBI Taxonomy" id="1144522"/>
    <lineage>
        <taxon>Eukaryota</taxon>
        <taxon>Metamonada</taxon>
        <taxon>Parabasalia</taxon>
        <taxon>Tritrichomonadida</taxon>
        <taxon>Tritrichomonadidae</taxon>
        <taxon>Tritrichomonas</taxon>
    </lineage>
</organism>
<dbReference type="OrthoDB" id="10475491at2759"/>
<feature type="compositionally biased region" description="Acidic residues" evidence="1">
    <location>
        <begin position="193"/>
        <end position="212"/>
    </location>
</feature>
<sequence>MKKGRTKKNQKKSWDRKAEEDQQNIPVMQVNTKWGNDRSLYFDGEGDSGTSSDEEHFIEDAIEEERKHLSTLDESSFKLFSNVKKIEKTPILDQSIDDIEKSINEDQMNELRRVVRSVVRDVTDAARALQEDFSDSEADQARRQLLFSLVTNGCFYLHLVGNGLKQPNHPTLKQMKKINELLGIEGNDGEVHPEEEEGDENEADEAEEDEISLPEKHIPVHLRKIEDGEYRTVTRSILKNQIIAPNKPNRSKAPRSKRRQKYAHAMHEYNKTHKRKTAPKDGVYRGEISGISKTKVSSTKLHPAH</sequence>
<name>A0A1J4KFB8_9EUKA</name>
<reference evidence="3" key="1">
    <citation type="submission" date="2016-10" db="EMBL/GenBank/DDBJ databases">
        <authorList>
            <person name="Benchimol M."/>
            <person name="Almeida L.G."/>
            <person name="Vasconcelos A.T."/>
            <person name="Perreira-Neves A."/>
            <person name="Rosa I.A."/>
            <person name="Tasca T."/>
            <person name="Bogo M.R."/>
            <person name="de Souza W."/>
        </authorList>
    </citation>
    <scope>NUCLEOTIDE SEQUENCE [LARGE SCALE GENOMIC DNA]</scope>
    <source>
        <strain evidence="3">K</strain>
    </source>
</reference>
<protein>
    <recommendedName>
        <fullName evidence="2">Sas10 C-terminal domain-containing protein</fullName>
    </recommendedName>
</protein>
<feature type="compositionally biased region" description="Polar residues" evidence="1">
    <location>
        <begin position="23"/>
        <end position="34"/>
    </location>
</feature>
<proteinExistence type="predicted"/>
<dbReference type="Pfam" id="PF09368">
    <property type="entry name" value="Sas10"/>
    <property type="match status" value="1"/>
</dbReference>
<feature type="domain" description="Sas10 C-terminal" evidence="2">
    <location>
        <begin position="228"/>
        <end position="301"/>
    </location>
</feature>
<dbReference type="EMBL" id="MLAK01000631">
    <property type="protein sequence ID" value="OHT09722.1"/>
    <property type="molecule type" value="Genomic_DNA"/>
</dbReference>
<dbReference type="GeneID" id="94836542"/>
<gene>
    <name evidence="3" type="ORF">TRFO_21228</name>
</gene>
<evidence type="ECO:0000259" key="2">
    <source>
        <dbReference type="Pfam" id="PF09368"/>
    </source>
</evidence>
<keyword evidence="4" id="KW-1185">Reference proteome</keyword>
<feature type="region of interest" description="Disordered" evidence="1">
    <location>
        <begin position="1"/>
        <end position="54"/>
    </location>
</feature>
<feature type="compositionally biased region" description="Basic residues" evidence="1">
    <location>
        <begin position="1"/>
        <end position="11"/>
    </location>
</feature>